<dbReference type="InterPro" id="IPR021109">
    <property type="entry name" value="Peptidase_aspartic_dom_sf"/>
</dbReference>
<evidence type="ECO:0000313" key="7">
    <source>
        <dbReference type="EMBL" id="PFX33035.1"/>
    </source>
</evidence>
<evidence type="ECO:0000313" key="8">
    <source>
        <dbReference type="Proteomes" id="UP000225706"/>
    </source>
</evidence>
<dbReference type="Pfam" id="PF17921">
    <property type="entry name" value="Integrase_H2C2"/>
    <property type="match status" value="1"/>
</dbReference>
<dbReference type="STRING" id="50429.A0A2B4SXA0"/>
<dbReference type="Proteomes" id="UP000225706">
    <property type="component" value="Unassembled WGS sequence"/>
</dbReference>
<dbReference type="Gene3D" id="2.40.70.10">
    <property type="entry name" value="Acid Proteases"/>
    <property type="match status" value="1"/>
</dbReference>
<evidence type="ECO:0000256" key="4">
    <source>
        <dbReference type="ARBA" id="ARBA00022759"/>
    </source>
</evidence>
<organism evidence="7 8">
    <name type="scientific">Stylophora pistillata</name>
    <name type="common">Smooth cauliflower coral</name>
    <dbReference type="NCBI Taxonomy" id="50429"/>
    <lineage>
        <taxon>Eukaryota</taxon>
        <taxon>Metazoa</taxon>
        <taxon>Cnidaria</taxon>
        <taxon>Anthozoa</taxon>
        <taxon>Hexacorallia</taxon>
        <taxon>Scleractinia</taxon>
        <taxon>Astrocoeniina</taxon>
        <taxon>Pocilloporidae</taxon>
        <taxon>Stylophora</taxon>
    </lineage>
</organism>
<gene>
    <name evidence="7" type="primary">K02A2.6</name>
    <name evidence="7" type="ORF">AWC38_SpisGene2081</name>
</gene>
<accession>A0A2B4SXA0</accession>
<keyword evidence="4" id="KW-0378">Hydrolase</keyword>
<keyword evidence="8" id="KW-1185">Reference proteome</keyword>
<reference evidence="8" key="1">
    <citation type="journal article" date="2017" name="bioRxiv">
        <title>Comparative analysis of the genomes of Stylophora pistillata and Acropora digitifera provides evidence for extensive differences between species of corals.</title>
        <authorList>
            <person name="Voolstra C.R."/>
            <person name="Li Y."/>
            <person name="Liew Y.J."/>
            <person name="Baumgarten S."/>
            <person name="Zoccola D."/>
            <person name="Flot J.-F."/>
            <person name="Tambutte S."/>
            <person name="Allemand D."/>
            <person name="Aranda M."/>
        </authorList>
    </citation>
    <scope>NUCLEOTIDE SEQUENCE [LARGE SCALE GENOMIC DNA]</scope>
</reference>
<feature type="region of interest" description="Disordered" evidence="5">
    <location>
        <begin position="526"/>
        <end position="545"/>
    </location>
</feature>
<dbReference type="GO" id="GO:0006259">
    <property type="term" value="P:DNA metabolic process"/>
    <property type="evidence" value="ECO:0007669"/>
    <property type="project" value="UniProtKB-ARBA"/>
</dbReference>
<feature type="domain" description="Integrase zinc-binding" evidence="6">
    <location>
        <begin position="287"/>
        <end position="338"/>
    </location>
</feature>
<comment type="caution">
    <text evidence="7">The sequence shown here is derived from an EMBL/GenBank/DDBJ whole genome shotgun (WGS) entry which is preliminary data.</text>
</comment>
<dbReference type="GO" id="GO:0003676">
    <property type="term" value="F:nucleic acid binding"/>
    <property type="evidence" value="ECO:0007669"/>
    <property type="project" value="InterPro"/>
</dbReference>
<evidence type="ECO:0000256" key="1">
    <source>
        <dbReference type="ARBA" id="ARBA00022679"/>
    </source>
</evidence>
<dbReference type="PANTHER" id="PTHR37984:SF5">
    <property type="entry name" value="PROTEIN NYNRIN-LIKE"/>
    <property type="match status" value="1"/>
</dbReference>
<dbReference type="AlphaFoldDB" id="A0A2B4SXA0"/>
<dbReference type="Gene3D" id="3.10.10.10">
    <property type="entry name" value="HIV Type 1 Reverse Transcriptase, subunit A, domain 1"/>
    <property type="match status" value="1"/>
</dbReference>
<evidence type="ECO:0000256" key="5">
    <source>
        <dbReference type="SAM" id="MobiDB-lite"/>
    </source>
</evidence>
<evidence type="ECO:0000256" key="2">
    <source>
        <dbReference type="ARBA" id="ARBA00022695"/>
    </source>
</evidence>
<dbReference type="InterPro" id="IPR050951">
    <property type="entry name" value="Retrovirus_Pol_polyprotein"/>
</dbReference>
<keyword evidence="1" id="KW-0808">Transferase</keyword>
<sequence length="545" mass="62007">MRSSARSPSSALPNQRCYLNACNKKGHYSKVCKSSKQVHIVNDDSGEDDISVMTGNEVVNTIETSEKWHTNLSIENSEVNFKIDTGVDVTVIPEEVFRQCNLGKLHYTSKRLFGADHKGLCVIGTIRDTLSLGEKCVTEDIYVVKGLKEPLLGQPAIQKLNLLARINEIQSQSYEESIKAKYPQLFHGLGELEGEYEIKLKSDAQPFAIMTPRRVPLPMKSKVKEELARMEKLGVIRKVDKPTNWCAGMVTVPKPNGKIRICADLTKLNENVCRETYPLPKIEALLALRLDVLDNIHTGPQGIQKCRERAKSGVWWLNLSKQIEDLVRECPTCIKTKTNHAEPMILTQLAECPFQKVGTDLFEWKGQEFVLVVEYFSRPKYSSAEFTKYAENWEFTNITSSPKYPQSNGEAERMVQTTKNLLTKSDDPYEPLLAYRATPLENGFSPAELCMGWRLRTTLPTNPSKLTTQWPELTTLREKETKIKTEQMKEYIQHHAVKELSNLLPGDRVYIPDRKENAVVVSKTPQPRSYYLDTDSNATVRRNRH</sequence>
<protein>
    <submittedName>
        <fullName evidence="7">Uncharacterized protein K02A2.6</fullName>
    </submittedName>
</protein>
<dbReference type="SUPFAM" id="SSF56672">
    <property type="entry name" value="DNA/RNA polymerases"/>
    <property type="match status" value="1"/>
</dbReference>
<keyword evidence="4" id="KW-0255">Endonuclease</keyword>
<proteinExistence type="predicted"/>
<dbReference type="InterPro" id="IPR041588">
    <property type="entry name" value="Integrase_H2C2"/>
</dbReference>
<name>A0A2B4SXA0_STYPI</name>
<dbReference type="EMBL" id="LSMT01000016">
    <property type="protein sequence ID" value="PFX33035.1"/>
    <property type="molecule type" value="Genomic_DNA"/>
</dbReference>
<dbReference type="InterPro" id="IPR043502">
    <property type="entry name" value="DNA/RNA_pol_sf"/>
</dbReference>
<keyword evidence="2" id="KW-0548">Nucleotidyltransferase</keyword>
<evidence type="ECO:0000259" key="6">
    <source>
        <dbReference type="Pfam" id="PF17921"/>
    </source>
</evidence>
<dbReference type="SUPFAM" id="SSF53098">
    <property type="entry name" value="Ribonuclease H-like"/>
    <property type="match status" value="1"/>
</dbReference>
<dbReference type="SUPFAM" id="SSF50630">
    <property type="entry name" value="Acid proteases"/>
    <property type="match status" value="1"/>
</dbReference>
<dbReference type="OrthoDB" id="5986912at2759"/>
<dbReference type="Gene3D" id="3.30.420.10">
    <property type="entry name" value="Ribonuclease H-like superfamily/Ribonuclease H"/>
    <property type="match status" value="1"/>
</dbReference>
<feature type="compositionally biased region" description="Polar residues" evidence="5">
    <location>
        <begin position="534"/>
        <end position="545"/>
    </location>
</feature>
<evidence type="ECO:0000256" key="3">
    <source>
        <dbReference type="ARBA" id="ARBA00022722"/>
    </source>
</evidence>
<keyword evidence="3" id="KW-0540">Nuclease</keyword>
<dbReference type="PANTHER" id="PTHR37984">
    <property type="entry name" value="PROTEIN CBG26694"/>
    <property type="match status" value="1"/>
</dbReference>
<dbReference type="InterPro" id="IPR012337">
    <property type="entry name" value="RNaseH-like_sf"/>
</dbReference>
<dbReference type="InterPro" id="IPR036397">
    <property type="entry name" value="RNaseH_sf"/>
</dbReference>